<feature type="signal peptide" evidence="3">
    <location>
        <begin position="1"/>
        <end position="18"/>
    </location>
</feature>
<gene>
    <name evidence="4" type="ORF">EV653_0217</name>
</gene>
<protein>
    <submittedName>
        <fullName evidence="4">PBP family phospholipid-binding protein</fullName>
    </submittedName>
</protein>
<reference evidence="4 5" key="1">
    <citation type="submission" date="2019-03" db="EMBL/GenBank/DDBJ databases">
        <title>Genomic Encyclopedia of Type Strains, Phase III (KMG-III): the genomes of soil and plant-associated and newly described type strains.</title>
        <authorList>
            <person name="Whitman W."/>
        </authorList>
    </citation>
    <scope>NUCLEOTIDE SEQUENCE [LARGE SCALE GENOMIC DNA]</scope>
    <source>
        <strain evidence="4 5">VKM Ac-2573</strain>
    </source>
</reference>
<dbReference type="Pfam" id="PF01161">
    <property type="entry name" value="PBP"/>
    <property type="match status" value="1"/>
</dbReference>
<evidence type="ECO:0000256" key="2">
    <source>
        <dbReference type="SAM" id="MobiDB-lite"/>
    </source>
</evidence>
<dbReference type="InterPro" id="IPR008914">
    <property type="entry name" value="PEBP"/>
</dbReference>
<dbReference type="InterPro" id="IPR005247">
    <property type="entry name" value="YbhB_YbcL/LppC-like"/>
</dbReference>
<dbReference type="Gene3D" id="3.90.280.10">
    <property type="entry name" value="PEBP-like"/>
    <property type="match status" value="1"/>
</dbReference>
<accession>A0A4R8CFL8</accession>
<dbReference type="PANTHER" id="PTHR30289:SF1">
    <property type="entry name" value="PEBP (PHOSPHATIDYLETHANOLAMINE-BINDING PROTEIN) FAMILY PROTEIN"/>
    <property type="match status" value="1"/>
</dbReference>
<comment type="caution">
    <text evidence="4">The sequence shown here is derived from an EMBL/GenBank/DDBJ whole genome shotgun (WGS) entry which is preliminary data.</text>
</comment>
<dbReference type="AlphaFoldDB" id="A0A4R8CFL8"/>
<dbReference type="CDD" id="cd00865">
    <property type="entry name" value="PEBP_bact_arch"/>
    <property type="match status" value="1"/>
</dbReference>
<organism evidence="4 5">
    <name type="scientific">Kribbella pratensis</name>
    <dbReference type="NCBI Taxonomy" id="2512112"/>
    <lineage>
        <taxon>Bacteria</taxon>
        <taxon>Bacillati</taxon>
        <taxon>Actinomycetota</taxon>
        <taxon>Actinomycetes</taxon>
        <taxon>Propionibacteriales</taxon>
        <taxon>Kribbellaceae</taxon>
        <taxon>Kribbella</taxon>
    </lineage>
</organism>
<keyword evidence="5" id="KW-1185">Reference proteome</keyword>
<dbReference type="InterPro" id="IPR036610">
    <property type="entry name" value="PEBP-like_sf"/>
</dbReference>
<dbReference type="EMBL" id="SODP01000001">
    <property type="protein sequence ID" value="TDW75100.1"/>
    <property type="molecule type" value="Genomic_DNA"/>
</dbReference>
<feature type="chain" id="PRO_5039598598" evidence="3">
    <location>
        <begin position="19"/>
        <end position="177"/>
    </location>
</feature>
<dbReference type="OrthoDB" id="9797506at2"/>
<proteinExistence type="inferred from homology"/>
<evidence type="ECO:0000256" key="3">
    <source>
        <dbReference type="SAM" id="SignalP"/>
    </source>
</evidence>
<feature type="region of interest" description="Disordered" evidence="2">
    <location>
        <begin position="100"/>
        <end position="120"/>
    </location>
</feature>
<dbReference type="Proteomes" id="UP000295146">
    <property type="component" value="Unassembled WGS sequence"/>
</dbReference>
<evidence type="ECO:0000256" key="1">
    <source>
        <dbReference type="ARBA" id="ARBA00007120"/>
    </source>
</evidence>
<keyword evidence="3" id="KW-0732">Signal</keyword>
<dbReference type="NCBIfam" id="TIGR00481">
    <property type="entry name" value="YbhB/YbcL family Raf kinase inhibitor-like protein"/>
    <property type="match status" value="1"/>
</dbReference>
<evidence type="ECO:0000313" key="5">
    <source>
        <dbReference type="Proteomes" id="UP000295146"/>
    </source>
</evidence>
<evidence type="ECO:0000313" key="4">
    <source>
        <dbReference type="EMBL" id="TDW75100.1"/>
    </source>
</evidence>
<dbReference type="PROSITE" id="PS51257">
    <property type="entry name" value="PROKAR_LIPOPROTEIN"/>
    <property type="match status" value="1"/>
</dbReference>
<comment type="similarity">
    <text evidence="1">Belongs to the UPF0098 family.</text>
</comment>
<dbReference type="SUPFAM" id="SSF49777">
    <property type="entry name" value="PEBP-like"/>
    <property type="match status" value="1"/>
</dbReference>
<dbReference type="RefSeq" id="WP_134097028.1">
    <property type="nucleotide sequence ID" value="NZ_SODP01000001.1"/>
</dbReference>
<dbReference type="PANTHER" id="PTHR30289">
    <property type="entry name" value="UNCHARACTERIZED PROTEIN YBCL-RELATED"/>
    <property type="match status" value="1"/>
</dbReference>
<name>A0A4R8CFL8_9ACTN</name>
<sequence length="177" mass="18149">MRRLLLWAAVLVSTAACGGGSGKEPAVTAPTSITVTSPVLRDGEAIPSKYTCDGKGISPPLAWTGTPAGAKALALVVDDPDAPRGTFTHWVLLDLDPGTSSITEGTTPPGAKQANNSAGKPSYYGPCPPSGTHHYRFTVYALSKATNLADGAGLDEALEAIDAATIARGRLTALYSR</sequence>